<dbReference type="GO" id="GO:0016020">
    <property type="term" value="C:membrane"/>
    <property type="evidence" value="ECO:0007669"/>
    <property type="project" value="TreeGrafter"/>
</dbReference>
<dbReference type="Pfam" id="PF01757">
    <property type="entry name" value="Acyl_transf_3"/>
    <property type="match status" value="1"/>
</dbReference>
<dbReference type="EMBL" id="CP029553">
    <property type="protein sequence ID" value="AWN49029.1"/>
    <property type="molecule type" value="Genomic_DNA"/>
</dbReference>
<feature type="compositionally biased region" description="Polar residues" evidence="1">
    <location>
        <begin position="52"/>
        <end position="61"/>
    </location>
</feature>
<evidence type="ECO:0000313" key="5">
    <source>
        <dbReference type="EMBL" id="AWN49029.1"/>
    </source>
</evidence>
<dbReference type="Pfam" id="PF19040">
    <property type="entry name" value="SGNH"/>
    <property type="match status" value="1"/>
</dbReference>
<evidence type="ECO:0000259" key="4">
    <source>
        <dbReference type="Pfam" id="PF19040"/>
    </source>
</evidence>
<keyword evidence="2" id="KW-0812">Transmembrane</keyword>
<feature type="domain" description="SGNH" evidence="4">
    <location>
        <begin position="484"/>
        <end position="685"/>
    </location>
</feature>
<dbReference type="InterPro" id="IPR050879">
    <property type="entry name" value="Acyltransferase_3"/>
</dbReference>
<sequence length="707" mass="74832">MAEVDPSITEKGCAVSGRRSSYTEPVVGGADTIAGRGGAAGSAPRRARTLASHGQTGRQSLRPRTSIMRSGVTGHATAAAYRPDIDGLRAVAVLVVILFHAGIAWMPGGFVGVDVFFVISGYVITRGLLREAASGGIGLGEFYARRVRRILPALVATLAFTTLAAYWLLLPPQLADYAGSATASALSVANIYFWRSSGYFDAAALYRPLLHTWSLSVEEQFYLLLPVALLLAVRLRLRRLWLPFGLVAALSFGLSVYAGHYAPTANFYLLPTRAWELLLGVLLAMAPRGSVALPPALRQAAGLAGLALILAPAFLYTEATPFPGAGALPPCLGAVLLIRLGGEPGGGSAATRLLAAGPLVAVGLISYSAYLIHWPLIVLARIGLMRDLDVAETVVVIGATLLLATLSYRFVEHPFRRPQAPARPALAAGFAATLALACLGWAGTASGGLPGRFPDFRVRPVPGTETWNHRTCFLFADQTWQAWDQAACTRTTGKDGLVLLWGDSFAAHYVPGLIRHAERLPGNLLQYTAAGCRPTLGVASYVVPHCRAFNDNALALIRRLGIRDVVLAARWGAQRDRNVPALLHETVAQVIALGARVHVVGQSPEFPLDPAFLAYHQRRDPPDAAGRWRPVAETGLNGVLRSVLPASATFVDPNAVLCDAATCPYARGGTFLYADSGHFSSAGAADAVGRYLEAGLFAPPRSAAALP</sequence>
<feature type="transmembrane region" description="Helical" evidence="2">
    <location>
        <begin position="240"/>
        <end position="259"/>
    </location>
</feature>
<gene>
    <name evidence="5" type="ORF">DK419_23925</name>
</gene>
<dbReference type="PANTHER" id="PTHR23028">
    <property type="entry name" value="ACETYLTRANSFERASE"/>
    <property type="match status" value="1"/>
</dbReference>
<dbReference type="PANTHER" id="PTHR23028:SF53">
    <property type="entry name" value="ACYL_TRANSF_3 DOMAIN-CONTAINING PROTEIN"/>
    <property type="match status" value="1"/>
</dbReference>
<keyword evidence="6" id="KW-1185">Reference proteome</keyword>
<dbReference type="OrthoDB" id="9796461at2"/>
<reference evidence="5 6" key="1">
    <citation type="submission" date="2018-05" db="EMBL/GenBank/DDBJ databases">
        <title>Complete Genome Sequence of Methylobacterium sp. 17Sr1-28.</title>
        <authorList>
            <person name="Srinivasan S."/>
        </authorList>
    </citation>
    <scope>NUCLEOTIDE SEQUENCE [LARGE SCALE GENOMIC DNA]</scope>
    <source>
        <strain evidence="5 6">17Sr1-28</strain>
    </source>
</reference>
<feature type="transmembrane region" description="Helical" evidence="2">
    <location>
        <begin position="150"/>
        <end position="169"/>
    </location>
</feature>
<dbReference type="KEGG" id="mtea:DK419_23925"/>
<feature type="transmembrane region" description="Helical" evidence="2">
    <location>
        <begin position="213"/>
        <end position="233"/>
    </location>
</feature>
<evidence type="ECO:0000259" key="3">
    <source>
        <dbReference type="Pfam" id="PF01757"/>
    </source>
</evidence>
<feature type="domain" description="Acyltransferase 3" evidence="3">
    <location>
        <begin position="84"/>
        <end position="408"/>
    </location>
</feature>
<evidence type="ECO:0000256" key="1">
    <source>
        <dbReference type="SAM" id="MobiDB-lite"/>
    </source>
</evidence>
<dbReference type="GO" id="GO:0016747">
    <property type="term" value="F:acyltransferase activity, transferring groups other than amino-acyl groups"/>
    <property type="evidence" value="ECO:0007669"/>
    <property type="project" value="InterPro"/>
</dbReference>
<protein>
    <submittedName>
        <fullName evidence="5">Acyltransferase</fullName>
    </submittedName>
</protein>
<feature type="transmembrane region" description="Helical" evidence="2">
    <location>
        <begin position="87"/>
        <end position="105"/>
    </location>
</feature>
<feature type="transmembrane region" description="Helical" evidence="2">
    <location>
        <begin position="393"/>
        <end position="411"/>
    </location>
</feature>
<keyword evidence="2" id="KW-0472">Membrane</keyword>
<feature type="transmembrane region" description="Helical" evidence="2">
    <location>
        <begin position="111"/>
        <end position="129"/>
    </location>
</feature>
<feature type="transmembrane region" description="Helical" evidence="2">
    <location>
        <begin position="353"/>
        <end position="373"/>
    </location>
</feature>
<organism evidence="5 6">
    <name type="scientific">Methylobacterium terrae</name>
    <dbReference type="NCBI Taxonomy" id="2202827"/>
    <lineage>
        <taxon>Bacteria</taxon>
        <taxon>Pseudomonadati</taxon>
        <taxon>Pseudomonadota</taxon>
        <taxon>Alphaproteobacteria</taxon>
        <taxon>Hyphomicrobiales</taxon>
        <taxon>Methylobacteriaceae</taxon>
        <taxon>Methylobacterium</taxon>
    </lineage>
</organism>
<evidence type="ECO:0000256" key="2">
    <source>
        <dbReference type="SAM" id="Phobius"/>
    </source>
</evidence>
<feature type="region of interest" description="Disordered" evidence="1">
    <location>
        <begin position="35"/>
        <end position="61"/>
    </location>
</feature>
<dbReference type="InterPro" id="IPR043968">
    <property type="entry name" value="SGNH"/>
</dbReference>
<dbReference type="InterPro" id="IPR002656">
    <property type="entry name" value="Acyl_transf_3_dom"/>
</dbReference>
<dbReference type="AlphaFoldDB" id="A0A2U8WS49"/>
<keyword evidence="5" id="KW-0808">Transferase</keyword>
<proteinExistence type="predicted"/>
<feature type="transmembrane region" description="Helical" evidence="2">
    <location>
        <begin position="423"/>
        <end position="443"/>
    </location>
</feature>
<keyword evidence="2" id="KW-1133">Transmembrane helix</keyword>
<dbReference type="Proteomes" id="UP000245444">
    <property type="component" value="Chromosome"/>
</dbReference>
<evidence type="ECO:0000313" key="6">
    <source>
        <dbReference type="Proteomes" id="UP000245444"/>
    </source>
</evidence>
<keyword evidence="5" id="KW-0012">Acyltransferase</keyword>
<dbReference type="GO" id="GO:0009103">
    <property type="term" value="P:lipopolysaccharide biosynthetic process"/>
    <property type="evidence" value="ECO:0007669"/>
    <property type="project" value="TreeGrafter"/>
</dbReference>
<accession>A0A2U8WS49</accession>
<feature type="transmembrane region" description="Helical" evidence="2">
    <location>
        <begin position="322"/>
        <end position="341"/>
    </location>
</feature>
<name>A0A2U8WS49_9HYPH</name>